<reference evidence="2 3" key="1">
    <citation type="journal article" date="2016" name="Antonie Van Leeuwenhoek">
        <title>Denitratimonas tolerans gen. nov., sp. nov., a denitrifying bacterium isolated from a bioreactor for tannery wastewater treatment.</title>
        <authorList>
            <person name="Han S.I."/>
            <person name="Kim J.O."/>
            <person name="Lee Y.R."/>
            <person name="Ekpeghere K.I."/>
            <person name="Koh S.C."/>
            <person name="Whang K.S."/>
        </authorList>
    </citation>
    <scope>NUCLEOTIDE SEQUENCE [LARGE SCALE GENOMIC DNA]</scope>
    <source>
        <strain evidence="2 3">KACC 17565</strain>
    </source>
</reference>
<evidence type="ECO:0000313" key="2">
    <source>
        <dbReference type="EMBL" id="MEJ1249881.1"/>
    </source>
</evidence>
<dbReference type="AlphaFoldDB" id="A0AAW9R7H8"/>
<dbReference type="PANTHER" id="PTHR37486">
    <property type="entry name" value="STRINGENT STARVATION PROTEIN B"/>
    <property type="match status" value="1"/>
</dbReference>
<accession>A0AAW9R7H8</accession>
<dbReference type="GO" id="GO:0006508">
    <property type="term" value="P:proteolysis"/>
    <property type="evidence" value="ECO:0007669"/>
    <property type="project" value="UniProtKB-KW"/>
</dbReference>
<dbReference type="Proteomes" id="UP001364472">
    <property type="component" value="Unassembled WGS sequence"/>
</dbReference>
<dbReference type="InterPro" id="IPR036760">
    <property type="entry name" value="SspB-like_sf"/>
</dbReference>
<dbReference type="GO" id="GO:0005840">
    <property type="term" value="C:ribosome"/>
    <property type="evidence" value="ECO:0007669"/>
    <property type="project" value="TreeGrafter"/>
</dbReference>
<keyword evidence="2" id="KW-0645">Protease</keyword>
<dbReference type="EMBL" id="JBBDHC010000012">
    <property type="protein sequence ID" value="MEJ1249881.1"/>
    <property type="molecule type" value="Genomic_DNA"/>
</dbReference>
<dbReference type="SUPFAM" id="SSF101738">
    <property type="entry name" value="SspB-like"/>
    <property type="match status" value="1"/>
</dbReference>
<dbReference type="GO" id="GO:0008233">
    <property type="term" value="F:peptidase activity"/>
    <property type="evidence" value="ECO:0007669"/>
    <property type="project" value="UniProtKB-KW"/>
</dbReference>
<dbReference type="InterPro" id="IPR007481">
    <property type="entry name" value="SspB"/>
</dbReference>
<evidence type="ECO:0000256" key="1">
    <source>
        <dbReference type="SAM" id="MobiDB-lite"/>
    </source>
</evidence>
<dbReference type="RefSeq" id="WP_337335612.1">
    <property type="nucleotide sequence ID" value="NZ_JBBDHC010000012.1"/>
</dbReference>
<keyword evidence="2" id="KW-0378">Hydrolase</keyword>
<dbReference type="PANTHER" id="PTHR37486:SF1">
    <property type="entry name" value="STRINGENT STARVATION PROTEIN B"/>
    <property type="match status" value="1"/>
</dbReference>
<protein>
    <submittedName>
        <fullName evidence="2">ClpXP protease specificity-enhancing factor</fullName>
    </submittedName>
</protein>
<dbReference type="NCBIfam" id="NF008769">
    <property type="entry name" value="PRK11798.2-5"/>
    <property type="match status" value="1"/>
</dbReference>
<organism evidence="2 3">
    <name type="scientific">Denitratimonas tolerans</name>
    <dbReference type="NCBI Taxonomy" id="1338420"/>
    <lineage>
        <taxon>Bacteria</taxon>
        <taxon>Pseudomonadati</taxon>
        <taxon>Pseudomonadota</taxon>
        <taxon>Gammaproteobacteria</taxon>
        <taxon>Lysobacterales</taxon>
        <taxon>Lysobacteraceae</taxon>
        <taxon>Denitratimonas</taxon>
    </lineage>
</organism>
<comment type="caution">
    <text evidence="2">The sequence shown here is derived from an EMBL/GenBank/DDBJ whole genome shotgun (WGS) entry which is preliminary data.</text>
</comment>
<keyword evidence="3" id="KW-1185">Reference proteome</keyword>
<dbReference type="GO" id="GO:0005829">
    <property type="term" value="C:cytosol"/>
    <property type="evidence" value="ECO:0007669"/>
    <property type="project" value="TreeGrafter"/>
</dbReference>
<proteinExistence type="predicted"/>
<sequence>MTSNRPYLIRAMYEWIGDNGMTPYLLVDAGVAGVRVPPGVARDGKVVLNVAARAVSQLDLGNQSIHFLARFGGVSQSVEVPVAAVQAIYAQETGQGMMMAPEPQDADAVRDGDPFGDVVPPPDPAPGGAPRRGSHLRVVK</sequence>
<gene>
    <name evidence="2" type="ORF">WB794_09380</name>
</gene>
<dbReference type="PIRSF" id="PIRSF005276">
    <property type="entry name" value="SspB"/>
    <property type="match status" value="1"/>
</dbReference>
<feature type="region of interest" description="Disordered" evidence="1">
    <location>
        <begin position="96"/>
        <end position="140"/>
    </location>
</feature>
<dbReference type="GO" id="GO:0045732">
    <property type="term" value="P:positive regulation of protein catabolic process"/>
    <property type="evidence" value="ECO:0007669"/>
    <property type="project" value="TreeGrafter"/>
</dbReference>
<name>A0AAW9R7H8_9GAMM</name>
<dbReference type="Pfam" id="PF04386">
    <property type="entry name" value="SspB"/>
    <property type="match status" value="1"/>
</dbReference>
<dbReference type="Gene3D" id="2.30.30.220">
    <property type="entry name" value="SspB-like"/>
    <property type="match status" value="1"/>
</dbReference>
<evidence type="ECO:0000313" key="3">
    <source>
        <dbReference type="Proteomes" id="UP001364472"/>
    </source>
</evidence>